<dbReference type="SUPFAM" id="SSF53335">
    <property type="entry name" value="S-adenosyl-L-methionine-dependent methyltransferases"/>
    <property type="match status" value="1"/>
</dbReference>
<dbReference type="InterPro" id="IPR013216">
    <property type="entry name" value="Methyltransf_11"/>
</dbReference>
<dbReference type="Proteomes" id="UP000830158">
    <property type="component" value="Chromosome"/>
</dbReference>
<dbReference type="InterPro" id="IPR029063">
    <property type="entry name" value="SAM-dependent_MTases_sf"/>
</dbReference>
<evidence type="ECO:0000313" key="3">
    <source>
        <dbReference type="Proteomes" id="UP000830158"/>
    </source>
</evidence>
<dbReference type="EMBL" id="CP091196">
    <property type="protein sequence ID" value="UQS25130.1"/>
    <property type="molecule type" value="Genomic_DNA"/>
</dbReference>
<evidence type="ECO:0000313" key="2">
    <source>
        <dbReference type="EMBL" id="UQS25130.1"/>
    </source>
</evidence>
<dbReference type="RefSeq" id="WP_116109642.1">
    <property type="nucleotide sequence ID" value="NZ_CP091196.1"/>
</dbReference>
<dbReference type="Gene3D" id="3.40.50.150">
    <property type="entry name" value="Vaccinia Virus protein VP39"/>
    <property type="match status" value="1"/>
</dbReference>
<name>A0ABY4NYG8_9PSEU</name>
<dbReference type="GO" id="GO:0032259">
    <property type="term" value="P:methylation"/>
    <property type="evidence" value="ECO:0007669"/>
    <property type="project" value="UniProtKB-KW"/>
</dbReference>
<sequence length="202" mass="21159">MSVPSTDLAATRAFFGPRAAAWELKFPDDGPRYRRAVAELGPPVGGAVADIACGTGRALPELRDAVGPEGTVIGVDVTPEMLAEATVRGRHRLAALVLGDAVHLPLRSGVLDAVFAAGLVSHLADPVAGLRELARVCRPGGRLALFHPVGRAALARRQGRELTPEDLRAEPNIRAALTAAGWRLDTIDDGADRYLVLATAKG</sequence>
<reference evidence="2" key="1">
    <citation type="submission" date="2022-01" db="EMBL/GenBank/DDBJ databases">
        <title>PSI-footprinting approach for the identification of protein synthesis inhibitor producers.</title>
        <authorList>
            <person name="Handel F."/>
            <person name="Kulik A."/>
            <person name="Wex K.W."/>
            <person name="Berscheid A."/>
            <person name="Saur J.S."/>
            <person name="Winkler A."/>
            <person name="Wibberg D."/>
            <person name="Kalinowski J."/>
            <person name="Broetz-Oesterhelt H."/>
            <person name="Mast Y."/>
        </authorList>
    </citation>
    <scope>NUCLEOTIDE SEQUENCE</scope>
    <source>
        <strain evidence="2">KNN 49.3e</strain>
    </source>
</reference>
<organism evidence="2 3">
    <name type="scientific">Amycolatopsis thermalba</name>
    <dbReference type="NCBI Taxonomy" id="944492"/>
    <lineage>
        <taxon>Bacteria</taxon>
        <taxon>Bacillati</taxon>
        <taxon>Actinomycetota</taxon>
        <taxon>Actinomycetes</taxon>
        <taxon>Pseudonocardiales</taxon>
        <taxon>Pseudonocardiaceae</taxon>
        <taxon>Amycolatopsis</taxon>
    </lineage>
</organism>
<proteinExistence type="predicted"/>
<dbReference type="GO" id="GO:0008168">
    <property type="term" value="F:methyltransferase activity"/>
    <property type="evidence" value="ECO:0007669"/>
    <property type="project" value="UniProtKB-KW"/>
</dbReference>
<feature type="domain" description="Methyltransferase type 11" evidence="1">
    <location>
        <begin position="50"/>
        <end position="144"/>
    </location>
</feature>
<protein>
    <submittedName>
        <fullName evidence="2">Methyltransferase domain-containing protein</fullName>
    </submittedName>
</protein>
<accession>A0ABY4NYG8</accession>
<keyword evidence="2" id="KW-0489">Methyltransferase</keyword>
<dbReference type="CDD" id="cd02440">
    <property type="entry name" value="AdoMet_MTases"/>
    <property type="match status" value="1"/>
</dbReference>
<evidence type="ECO:0000259" key="1">
    <source>
        <dbReference type="Pfam" id="PF08241"/>
    </source>
</evidence>
<dbReference type="Pfam" id="PF08241">
    <property type="entry name" value="Methyltransf_11"/>
    <property type="match status" value="1"/>
</dbReference>
<keyword evidence="3" id="KW-1185">Reference proteome</keyword>
<gene>
    <name evidence="2" type="ORF">L1857_21085</name>
</gene>
<dbReference type="InterPro" id="IPR050508">
    <property type="entry name" value="Methyltransf_Superfamily"/>
</dbReference>
<dbReference type="PANTHER" id="PTHR42912">
    <property type="entry name" value="METHYLTRANSFERASE"/>
    <property type="match status" value="1"/>
</dbReference>
<keyword evidence="2" id="KW-0808">Transferase</keyword>